<protein>
    <submittedName>
        <fullName evidence="1">Nucleotidyl transferase AbiEii toxin, Type IV TA system</fullName>
    </submittedName>
</protein>
<dbReference type="AlphaFoldDB" id="A0A239GRB2"/>
<name>A0A239GRB2_9ACTN</name>
<keyword evidence="1" id="KW-0808">Transferase</keyword>
<evidence type="ECO:0000313" key="2">
    <source>
        <dbReference type="Proteomes" id="UP000198280"/>
    </source>
</evidence>
<dbReference type="OrthoDB" id="3870258at2"/>
<evidence type="ECO:0000313" key="1">
    <source>
        <dbReference type="EMBL" id="SNS71677.1"/>
    </source>
</evidence>
<proteinExistence type="predicted"/>
<dbReference type="EMBL" id="FZOF01000008">
    <property type="protein sequence ID" value="SNS71677.1"/>
    <property type="molecule type" value="Genomic_DNA"/>
</dbReference>
<accession>A0A239GRB2</accession>
<gene>
    <name evidence="1" type="ORF">SAMN05216252_10812</name>
</gene>
<dbReference type="GO" id="GO:0016740">
    <property type="term" value="F:transferase activity"/>
    <property type="evidence" value="ECO:0007669"/>
    <property type="project" value="UniProtKB-KW"/>
</dbReference>
<dbReference type="Proteomes" id="UP000198280">
    <property type="component" value="Unassembled WGS sequence"/>
</dbReference>
<reference evidence="1 2" key="1">
    <citation type="submission" date="2017-06" db="EMBL/GenBank/DDBJ databases">
        <authorList>
            <person name="Kim H.J."/>
            <person name="Triplett B.A."/>
        </authorList>
    </citation>
    <scope>NUCLEOTIDE SEQUENCE [LARGE SCALE GENOMIC DNA]</scope>
    <source>
        <strain evidence="1 2">CGMCC 4.1858</strain>
    </source>
</reference>
<keyword evidence="2" id="KW-1185">Reference proteome</keyword>
<dbReference type="RefSeq" id="WP_089224910.1">
    <property type="nucleotide sequence ID" value="NZ_FZOF01000008.1"/>
</dbReference>
<dbReference type="InterPro" id="IPR014942">
    <property type="entry name" value="AbiEii"/>
</dbReference>
<organism evidence="1 2">
    <name type="scientific">Actinacidiphila glaucinigra</name>
    <dbReference type="NCBI Taxonomy" id="235986"/>
    <lineage>
        <taxon>Bacteria</taxon>
        <taxon>Bacillati</taxon>
        <taxon>Actinomycetota</taxon>
        <taxon>Actinomycetes</taxon>
        <taxon>Kitasatosporales</taxon>
        <taxon>Streptomycetaceae</taxon>
        <taxon>Actinacidiphila</taxon>
    </lineage>
</organism>
<dbReference type="Pfam" id="PF08843">
    <property type="entry name" value="AbiEii"/>
    <property type="match status" value="1"/>
</dbReference>
<sequence length="230" mass="24127">MDLAPGLAHLVETALPVCGRHGLAVAGGLALIAHGFERRPSRHLDLVTFSSTPAGDIAAALAAAYTGAGYEVAPLPGTPLAAHLGVTPPGEAGRTVHVAKQPLTRPPVPVDLGLSAPVPVVALEDCAALKVAAVADRATVRDLVDVHALTAWFTPGELLTMAVHLDEDLQPRLLADRLDKLVEADDAAYAAQGLDGTAVADVKRWAFDWAQDIRLDLMEGMEHPDELYDL</sequence>